<dbReference type="Proteomes" id="UP000887563">
    <property type="component" value="Unplaced"/>
</dbReference>
<proteinExistence type="predicted"/>
<dbReference type="WBParaSite" id="Minc3s00553g14196">
    <property type="protein sequence ID" value="Minc3s00553g14196"/>
    <property type="gene ID" value="Minc3s00553g14196"/>
</dbReference>
<evidence type="ECO:0000313" key="2">
    <source>
        <dbReference type="WBParaSite" id="Minc3s00553g14196"/>
    </source>
</evidence>
<sequence>MKSIGRRAFNGSLSDINVSGRELTIASISQKSVVNSVVVRSFLPMHLFNAVFVTPTNLSQAPPSLGLRGVMNFHSVPLNLMKSCSSLEEYKSQFIFLIIFEPRVKFVALSETIIEGVPRLAMKRR</sequence>
<organism evidence="1 2">
    <name type="scientific">Meloidogyne incognita</name>
    <name type="common">Southern root-knot nematode worm</name>
    <name type="synonym">Oxyuris incognita</name>
    <dbReference type="NCBI Taxonomy" id="6306"/>
    <lineage>
        <taxon>Eukaryota</taxon>
        <taxon>Metazoa</taxon>
        <taxon>Ecdysozoa</taxon>
        <taxon>Nematoda</taxon>
        <taxon>Chromadorea</taxon>
        <taxon>Rhabditida</taxon>
        <taxon>Tylenchina</taxon>
        <taxon>Tylenchomorpha</taxon>
        <taxon>Tylenchoidea</taxon>
        <taxon>Meloidogynidae</taxon>
        <taxon>Meloidogyninae</taxon>
        <taxon>Meloidogyne</taxon>
        <taxon>Meloidogyne incognita group</taxon>
    </lineage>
</organism>
<evidence type="ECO:0000313" key="1">
    <source>
        <dbReference type="Proteomes" id="UP000887563"/>
    </source>
</evidence>
<dbReference type="AlphaFoldDB" id="A0A914LND0"/>
<accession>A0A914LND0</accession>
<reference evidence="2" key="1">
    <citation type="submission" date="2022-11" db="UniProtKB">
        <authorList>
            <consortium name="WormBaseParasite"/>
        </authorList>
    </citation>
    <scope>IDENTIFICATION</scope>
</reference>
<protein>
    <submittedName>
        <fullName evidence="2">Uncharacterized protein</fullName>
    </submittedName>
</protein>
<keyword evidence="1" id="KW-1185">Reference proteome</keyword>
<name>A0A914LND0_MELIC</name>